<protein>
    <submittedName>
        <fullName evidence="1">Uncharacterized protein</fullName>
    </submittedName>
</protein>
<dbReference type="Gramene" id="Bo9g059930.1">
    <property type="protein sequence ID" value="Bo9g059930.1"/>
    <property type="gene ID" value="Bo9g059930"/>
</dbReference>
<dbReference type="AlphaFoldDB" id="A0A0D3E6G9"/>
<sequence>MRLRVWKGKKSCVSSTTMVAGTRKSPTFSTTTTNRNPIPTTNRVVISLGIIRLSVQQLPTEILSQQPTEWLSASKQPARQLSTSSKPLIWFLCSSREQH</sequence>
<keyword evidence="2" id="KW-1185">Reference proteome</keyword>
<reference evidence="1" key="2">
    <citation type="submission" date="2015-03" db="UniProtKB">
        <authorList>
            <consortium name="EnsemblPlants"/>
        </authorList>
    </citation>
    <scope>IDENTIFICATION</scope>
</reference>
<dbReference type="EnsemblPlants" id="Bo9g059930.1">
    <property type="protein sequence ID" value="Bo9g059930.1"/>
    <property type="gene ID" value="Bo9g059930"/>
</dbReference>
<proteinExistence type="predicted"/>
<name>A0A0D3E6G9_BRAOL</name>
<accession>A0A0D3E6G9</accession>
<evidence type="ECO:0000313" key="1">
    <source>
        <dbReference type="EnsemblPlants" id="Bo9g059930.1"/>
    </source>
</evidence>
<dbReference type="Proteomes" id="UP000032141">
    <property type="component" value="Chromosome C9"/>
</dbReference>
<evidence type="ECO:0000313" key="2">
    <source>
        <dbReference type="Proteomes" id="UP000032141"/>
    </source>
</evidence>
<dbReference type="HOGENOM" id="CLU_2323714_0_0_1"/>
<organism evidence="1 2">
    <name type="scientific">Brassica oleracea var. oleracea</name>
    <dbReference type="NCBI Taxonomy" id="109376"/>
    <lineage>
        <taxon>Eukaryota</taxon>
        <taxon>Viridiplantae</taxon>
        <taxon>Streptophyta</taxon>
        <taxon>Embryophyta</taxon>
        <taxon>Tracheophyta</taxon>
        <taxon>Spermatophyta</taxon>
        <taxon>Magnoliopsida</taxon>
        <taxon>eudicotyledons</taxon>
        <taxon>Gunneridae</taxon>
        <taxon>Pentapetalae</taxon>
        <taxon>rosids</taxon>
        <taxon>malvids</taxon>
        <taxon>Brassicales</taxon>
        <taxon>Brassicaceae</taxon>
        <taxon>Brassiceae</taxon>
        <taxon>Brassica</taxon>
    </lineage>
</organism>
<reference evidence="1 2" key="1">
    <citation type="journal article" date="2014" name="Genome Biol.">
        <title>Transcriptome and methylome profiling reveals relics of genome dominance in the mesopolyploid Brassica oleracea.</title>
        <authorList>
            <person name="Parkin I.A."/>
            <person name="Koh C."/>
            <person name="Tang H."/>
            <person name="Robinson S.J."/>
            <person name="Kagale S."/>
            <person name="Clarke W.E."/>
            <person name="Town C.D."/>
            <person name="Nixon J."/>
            <person name="Krishnakumar V."/>
            <person name="Bidwell S.L."/>
            <person name="Denoeud F."/>
            <person name="Belcram H."/>
            <person name="Links M.G."/>
            <person name="Just J."/>
            <person name="Clarke C."/>
            <person name="Bender T."/>
            <person name="Huebert T."/>
            <person name="Mason A.S."/>
            <person name="Pires J.C."/>
            <person name="Barker G."/>
            <person name="Moore J."/>
            <person name="Walley P.G."/>
            <person name="Manoli S."/>
            <person name="Batley J."/>
            <person name="Edwards D."/>
            <person name="Nelson M.N."/>
            <person name="Wang X."/>
            <person name="Paterson A.H."/>
            <person name="King G."/>
            <person name="Bancroft I."/>
            <person name="Chalhoub B."/>
            <person name="Sharpe A.G."/>
        </authorList>
    </citation>
    <scope>NUCLEOTIDE SEQUENCE</scope>
    <source>
        <strain evidence="1 2">cv. TO1000</strain>
    </source>
</reference>